<dbReference type="AlphaFoldDB" id="A0A498C779"/>
<sequence length="112" mass="12630">MPRDSSRYVIRASVKEFSLPPIHDGLVLGCESPIGHMAVAKALDLLTITPYEHLEIEDEVIGDVLVRSAVLRKLSRDQIRDFVLSRVKPLMGPEEIVHLEMEIEVQIDSEAR</sequence>
<keyword evidence="2" id="KW-1185">Reference proteome</keyword>
<comment type="caution">
    <text evidence="1">The sequence shown here is derived from an EMBL/GenBank/DDBJ whole genome shotgun (WGS) entry which is preliminary data.</text>
</comment>
<organism evidence="1 2">
    <name type="scientific">Alkalispirillum mobile</name>
    <dbReference type="NCBI Taxonomy" id="85925"/>
    <lineage>
        <taxon>Bacteria</taxon>
        <taxon>Pseudomonadati</taxon>
        <taxon>Pseudomonadota</taxon>
        <taxon>Gammaproteobacteria</taxon>
        <taxon>Chromatiales</taxon>
        <taxon>Ectothiorhodospiraceae</taxon>
        <taxon>Alkalispirillum</taxon>
    </lineage>
</organism>
<name>A0A498C779_9GAMM</name>
<dbReference type="RefSeq" id="WP_121441635.1">
    <property type="nucleotide sequence ID" value="NZ_RCDA01000001.1"/>
</dbReference>
<dbReference type="Proteomes" id="UP000275461">
    <property type="component" value="Unassembled WGS sequence"/>
</dbReference>
<dbReference type="EMBL" id="RCDA01000001">
    <property type="protein sequence ID" value="RLK51213.1"/>
    <property type="molecule type" value="Genomic_DNA"/>
</dbReference>
<reference evidence="1 2" key="1">
    <citation type="submission" date="2018-10" db="EMBL/GenBank/DDBJ databases">
        <title>Genomic Encyclopedia of Type Strains, Phase IV (KMG-IV): sequencing the most valuable type-strain genomes for metagenomic binning, comparative biology and taxonomic classification.</title>
        <authorList>
            <person name="Goeker M."/>
        </authorList>
    </citation>
    <scope>NUCLEOTIDE SEQUENCE [LARGE SCALE GENOMIC DNA]</scope>
    <source>
        <strain evidence="1 2">DSM 12769</strain>
    </source>
</reference>
<gene>
    <name evidence="1" type="ORF">DFR31_1135</name>
</gene>
<accession>A0A498C779</accession>
<evidence type="ECO:0000313" key="1">
    <source>
        <dbReference type="EMBL" id="RLK51213.1"/>
    </source>
</evidence>
<protein>
    <submittedName>
        <fullName evidence="1">Uncharacterized protein</fullName>
    </submittedName>
</protein>
<evidence type="ECO:0000313" key="2">
    <source>
        <dbReference type="Proteomes" id="UP000275461"/>
    </source>
</evidence>
<dbReference type="OrthoDB" id="5569584at2"/>
<proteinExistence type="predicted"/>